<dbReference type="STRING" id="662367.SAMN05216167_105234"/>
<keyword evidence="2" id="KW-0808">Transferase</keyword>
<dbReference type="InterPro" id="IPR014756">
    <property type="entry name" value="Ig_E-set"/>
</dbReference>
<dbReference type="SUPFAM" id="SSF81296">
    <property type="entry name" value="E set domains"/>
    <property type="match status" value="1"/>
</dbReference>
<dbReference type="Pfam" id="PF16561">
    <property type="entry name" value="AMPK1_CBM"/>
    <property type="match status" value="1"/>
</dbReference>
<name>A0A1I1SUB6_9BACT</name>
<dbReference type="GO" id="GO:0016301">
    <property type="term" value="F:kinase activity"/>
    <property type="evidence" value="ECO:0007669"/>
    <property type="project" value="UniProtKB-KW"/>
</dbReference>
<evidence type="ECO:0000313" key="2">
    <source>
        <dbReference type="EMBL" id="SFD50079.1"/>
    </source>
</evidence>
<dbReference type="GO" id="GO:2001070">
    <property type="term" value="F:starch binding"/>
    <property type="evidence" value="ECO:0007669"/>
    <property type="project" value="InterPro"/>
</dbReference>
<dbReference type="InterPro" id="IPR013783">
    <property type="entry name" value="Ig-like_fold"/>
</dbReference>
<dbReference type="InterPro" id="IPR032640">
    <property type="entry name" value="AMPK1_CBM"/>
</dbReference>
<proteinExistence type="predicted"/>
<dbReference type="CDD" id="cd07184">
    <property type="entry name" value="E_set_Isoamylase_like_N"/>
    <property type="match status" value="1"/>
</dbReference>
<protein>
    <submittedName>
        <fullName evidence="2">Glycogen recognition site of AMP-activated protein kinase</fullName>
    </submittedName>
</protein>
<keyword evidence="2" id="KW-0418">Kinase</keyword>
<accession>A0A1I1SUB6</accession>
<organism evidence="2 3">
    <name type="scientific">Spirosoma endophyticum</name>
    <dbReference type="NCBI Taxonomy" id="662367"/>
    <lineage>
        <taxon>Bacteria</taxon>
        <taxon>Pseudomonadati</taxon>
        <taxon>Bacteroidota</taxon>
        <taxon>Cytophagia</taxon>
        <taxon>Cytophagales</taxon>
        <taxon>Cytophagaceae</taxon>
        <taxon>Spirosoma</taxon>
    </lineage>
</organism>
<dbReference type="EMBL" id="FOLQ01000005">
    <property type="protein sequence ID" value="SFD50079.1"/>
    <property type="molecule type" value="Genomic_DNA"/>
</dbReference>
<reference evidence="2 3" key="1">
    <citation type="submission" date="2016-10" db="EMBL/GenBank/DDBJ databases">
        <authorList>
            <person name="de Groot N.N."/>
        </authorList>
    </citation>
    <scope>NUCLEOTIDE SEQUENCE [LARGE SCALE GENOMIC DNA]</scope>
    <source>
        <strain evidence="2 3">DSM 26130</strain>
    </source>
</reference>
<dbReference type="Gene3D" id="2.60.40.10">
    <property type="entry name" value="Immunoglobulins"/>
    <property type="match status" value="1"/>
</dbReference>
<evidence type="ECO:0000313" key="3">
    <source>
        <dbReference type="Proteomes" id="UP000198598"/>
    </source>
</evidence>
<evidence type="ECO:0000259" key="1">
    <source>
        <dbReference type="PROSITE" id="PS51166"/>
    </source>
</evidence>
<sequence>MTLFILLYNFAEGTKQSIYMAVAKQFLKSKPLAKVTFELSAEAVNGAKTVALAGDFNGWDPSAQALKKQKDGSYKTTVELAVGAEYQYRYVLDGTTWTNDWAADKYVASGVAGEENSVVVL</sequence>
<keyword evidence="3" id="KW-1185">Reference proteome</keyword>
<dbReference type="Proteomes" id="UP000198598">
    <property type="component" value="Unassembled WGS sequence"/>
</dbReference>
<gene>
    <name evidence="2" type="ORF">SAMN05216167_105234</name>
</gene>
<dbReference type="AlphaFoldDB" id="A0A1I1SUB6"/>
<feature type="domain" description="CBM20" evidence="1">
    <location>
        <begin position="27"/>
        <end position="121"/>
    </location>
</feature>
<dbReference type="PROSITE" id="PS51166">
    <property type="entry name" value="CBM20"/>
    <property type="match status" value="1"/>
</dbReference>
<dbReference type="InterPro" id="IPR002044">
    <property type="entry name" value="CBM20"/>
</dbReference>